<keyword evidence="3" id="KW-1185">Reference proteome</keyword>
<evidence type="ECO:0000313" key="3">
    <source>
        <dbReference type="Proteomes" id="UP000321337"/>
    </source>
</evidence>
<protein>
    <submittedName>
        <fullName evidence="2">Uncharacterized protein</fullName>
    </submittedName>
</protein>
<comment type="caution">
    <text evidence="2">The sequence shown here is derived from an EMBL/GenBank/DDBJ whole genome shotgun (WGS) entry which is preliminary data.</text>
</comment>
<reference evidence="2 3" key="1">
    <citation type="submission" date="2019-07" db="EMBL/GenBank/DDBJ databases">
        <title>Whole genome shotgun sequence of Thiobacillus plumbophilus NBRC 107929.</title>
        <authorList>
            <person name="Hosoyama A."/>
            <person name="Uohara A."/>
            <person name="Ohji S."/>
            <person name="Ichikawa N."/>
        </authorList>
    </citation>
    <scope>NUCLEOTIDE SEQUENCE [LARGE SCALE GENOMIC DNA]</scope>
    <source>
        <strain evidence="2 3">NBRC 107929</strain>
    </source>
</reference>
<proteinExistence type="predicted"/>
<organism evidence="2 3">
    <name type="scientific">Sulfuriferula plumbiphila</name>
    <dbReference type="NCBI Taxonomy" id="171865"/>
    <lineage>
        <taxon>Bacteria</taxon>
        <taxon>Pseudomonadati</taxon>
        <taxon>Pseudomonadota</taxon>
        <taxon>Betaproteobacteria</taxon>
        <taxon>Nitrosomonadales</taxon>
        <taxon>Sulfuricellaceae</taxon>
        <taxon>Sulfuriferula</taxon>
    </lineage>
</organism>
<dbReference type="EMBL" id="BKAD01000021">
    <property type="protein sequence ID" value="GEP30983.1"/>
    <property type="molecule type" value="Genomic_DNA"/>
</dbReference>
<sequence>MLENDPDSGITFKGWYADAANRNFKTLQVVSELDDDDDHEQHGQHDDDDQPFDAAVETFDFRALVTKFDQARAANTKLSRWSLMNGLLDAHLASSDSMALGGDLTFHYGQEGELKGMALLAAQSVLKHPNFAVQAQAIHP</sequence>
<name>A0A512L938_9PROT</name>
<accession>A0A512L938</accession>
<dbReference type="RefSeq" id="WP_147073548.1">
    <property type="nucleotide sequence ID" value="NZ_AP021884.1"/>
</dbReference>
<feature type="region of interest" description="Disordered" evidence="1">
    <location>
        <begin position="33"/>
        <end position="52"/>
    </location>
</feature>
<dbReference type="Proteomes" id="UP000321337">
    <property type="component" value="Unassembled WGS sequence"/>
</dbReference>
<evidence type="ECO:0000256" key="1">
    <source>
        <dbReference type="SAM" id="MobiDB-lite"/>
    </source>
</evidence>
<gene>
    <name evidence="2" type="ORF">TPL01_21210</name>
</gene>
<dbReference type="AlphaFoldDB" id="A0A512L938"/>
<dbReference type="OrthoDB" id="8607307at2"/>
<evidence type="ECO:0000313" key="2">
    <source>
        <dbReference type="EMBL" id="GEP30983.1"/>
    </source>
</evidence>